<dbReference type="PANTHER" id="PTHR42791:SF4">
    <property type="entry name" value="ACETYLTRANSFERASE, GNAT FAMILY FAMILY (AFU_ORTHOLOGUE AFUA_4G09540)-RELATED"/>
    <property type="match status" value="1"/>
</dbReference>
<comment type="caution">
    <text evidence="2">The sequence shown here is derived from an EMBL/GenBank/DDBJ whole genome shotgun (WGS) entry which is preliminary data.</text>
</comment>
<dbReference type="Gene3D" id="3.40.630.30">
    <property type="match status" value="1"/>
</dbReference>
<dbReference type="AlphaFoldDB" id="A0A1E3BJK9"/>
<keyword evidence="3" id="KW-1185">Reference proteome</keyword>
<dbReference type="InterPro" id="IPR000182">
    <property type="entry name" value="GNAT_dom"/>
</dbReference>
<dbReference type="EMBL" id="JXNT01000003">
    <property type="protein sequence ID" value="ODM21173.1"/>
    <property type="molecule type" value="Genomic_DNA"/>
</dbReference>
<dbReference type="STRING" id="573508.A0A1E3BJK9"/>
<reference evidence="2 3" key="1">
    <citation type="journal article" date="2016" name="BMC Genomics">
        <title>Comparative genomic and transcriptomic analyses of the Fuzhuan brick tea-fermentation fungus Aspergillus cristatus.</title>
        <authorList>
            <person name="Ge Y."/>
            <person name="Wang Y."/>
            <person name="Liu Y."/>
            <person name="Tan Y."/>
            <person name="Ren X."/>
            <person name="Zhang X."/>
            <person name="Hyde K.D."/>
            <person name="Liu Y."/>
            <person name="Liu Z."/>
        </authorList>
    </citation>
    <scope>NUCLEOTIDE SEQUENCE [LARGE SCALE GENOMIC DNA]</scope>
    <source>
        <strain evidence="2 3">GZAAS20.1005</strain>
    </source>
</reference>
<dbReference type="InterPro" id="IPR016181">
    <property type="entry name" value="Acyl_CoA_acyltransferase"/>
</dbReference>
<gene>
    <name evidence="2" type="ORF">SI65_04226</name>
</gene>
<dbReference type="InterPro" id="IPR052523">
    <property type="entry name" value="Trichothecene_AcTrans"/>
</dbReference>
<dbReference type="PROSITE" id="PS51186">
    <property type="entry name" value="GNAT"/>
    <property type="match status" value="1"/>
</dbReference>
<evidence type="ECO:0000259" key="1">
    <source>
        <dbReference type="PROSITE" id="PS51186"/>
    </source>
</evidence>
<organism evidence="2 3">
    <name type="scientific">Aspergillus cristatus</name>
    <name type="common">Chinese Fuzhuan brick tea-fermentation fungus</name>
    <name type="synonym">Eurotium cristatum</name>
    <dbReference type="NCBI Taxonomy" id="573508"/>
    <lineage>
        <taxon>Eukaryota</taxon>
        <taxon>Fungi</taxon>
        <taxon>Dikarya</taxon>
        <taxon>Ascomycota</taxon>
        <taxon>Pezizomycotina</taxon>
        <taxon>Eurotiomycetes</taxon>
        <taxon>Eurotiomycetidae</taxon>
        <taxon>Eurotiales</taxon>
        <taxon>Aspergillaceae</taxon>
        <taxon>Aspergillus</taxon>
        <taxon>Aspergillus subgen. Aspergillus</taxon>
    </lineage>
</organism>
<dbReference type="Proteomes" id="UP000094569">
    <property type="component" value="Unassembled WGS sequence"/>
</dbReference>
<dbReference type="CDD" id="cd04301">
    <property type="entry name" value="NAT_SF"/>
    <property type="match status" value="1"/>
</dbReference>
<dbReference type="SUPFAM" id="SSF55729">
    <property type="entry name" value="Acyl-CoA N-acyltransferases (Nat)"/>
    <property type="match status" value="1"/>
</dbReference>
<protein>
    <recommendedName>
        <fullName evidence="1">N-acetyltransferase domain-containing protein</fullName>
    </recommendedName>
</protein>
<dbReference type="PANTHER" id="PTHR42791">
    <property type="entry name" value="GNAT FAMILY ACETYLTRANSFERASE"/>
    <property type="match status" value="1"/>
</dbReference>
<evidence type="ECO:0000313" key="2">
    <source>
        <dbReference type="EMBL" id="ODM21173.1"/>
    </source>
</evidence>
<sequence length="218" mass="24430">MSIPGYTLRPVQSSDIPALSDLLYKSKLSLTVNRLLFKDWPNEAVQRRKYAAVFEGLDLSKTEFVSVVDDETGDLVGHLALTRRRSISSTETQSVLPGNEQKVPDFFNPGVLAAVGAAAAELAQDTKNIDHYELTYIIVNPAHRRRGIGRALMEHVFNKAKAAGVPVMLSTEPQVYEFFVKYGFKHVKHVDFDLAKWAPPYSGFGIFRLASMIWESRE</sequence>
<name>A0A1E3BJK9_ASPCR</name>
<dbReference type="Pfam" id="PF13508">
    <property type="entry name" value="Acetyltransf_7"/>
    <property type="match status" value="1"/>
</dbReference>
<proteinExistence type="predicted"/>
<accession>A0A1E3BJK9</accession>
<dbReference type="GO" id="GO:0016747">
    <property type="term" value="F:acyltransferase activity, transferring groups other than amino-acyl groups"/>
    <property type="evidence" value="ECO:0007669"/>
    <property type="project" value="InterPro"/>
</dbReference>
<dbReference type="VEuPathDB" id="FungiDB:SI65_04226"/>
<evidence type="ECO:0000313" key="3">
    <source>
        <dbReference type="Proteomes" id="UP000094569"/>
    </source>
</evidence>
<feature type="domain" description="N-acetyltransferase" evidence="1">
    <location>
        <begin position="6"/>
        <end position="199"/>
    </location>
</feature>
<dbReference type="OrthoDB" id="410198at2759"/>